<evidence type="ECO:0000313" key="3">
    <source>
        <dbReference type="Proteomes" id="UP000028534"/>
    </source>
</evidence>
<reference evidence="2 3" key="1">
    <citation type="submission" date="2014-03" db="EMBL/GenBank/DDBJ databases">
        <title>Genome sequence of Sphingobium yanoikuyae B1.</title>
        <authorList>
            <person name="Gan H.M."/>
            <person name="Gan H.Y."/>
            <person name="Savka M.A."/>
        </authorList>
    </citation>
    <scope>NUCLEOTIDE SEQUENCE [LARGE SCALE GENOMIC DNA]</scope>
    <source>
        <strain evidence="2 3">B1</strain>
    </source>
</reference>
<accession>A0A084EGT3</accession>
<dbReference type="AlphaFoldDB" id="A0A084EGT3"/>
<protein>
    <recommendedName>
        <fullName evidence="4">DUF2213 domain-containing protein</fullName>
    </recommendedName>
</protein>
<feature type="region of interest" description="Disordered" evidence="1">
    <location>
        <begin position="432"/>
        <end position="455"/>
    </location>
</feature>
<dbReference type="PATRIC" id="fig|13690.10.peg.3762"/>
<sequence>MRQTSPMVLFSDALTLDAPRRTSDGYMAVRAKAARTGTYAYLGSEIDPDNKHGLRDAGMVNVLRDAEAVFDPLSAHSFIGKPITDNHPTVAVNAKNWRDHARGTVMGAKWEEGGYLAFDLMLTDADTIDAVDAGKRELSNGYAAELQFGDFDGPGGVKCVAKQISIKGNHVAIVDRGRAGPSCAIRDAATCESVPLSSLSDSVEGATTWLKKAIALHKKHMDGTAPTTGAAGEKSQMLMMTQMEKALAELEPGSGGKTMKMDHFNDGVLPVKTMLIDGLTVDVSNADTAEATIKTLIASRDAAGAKVAGLETQVATLTAAGQTKDAQITTLEQQVKDAKPTPAQLREAGKSLMQTADKAKNLGIAVTDAMDEAQIMRATVDKHMGEKAKDWSDESIAASFAVLTKDAKPADPLRQVISDGVQSFGDAEAAFADAQRKASEERRNAWKTPATSAAA</sequence>
<dbReference type="PIRSF" id="PIRSF029215">
    <property type="entry name" value="UCP029215"/>
    <property type="match status" value="1"/>
</dbReference>
<dbReference type="eggNOG" id="COG3566">
    <property type="taxonomic scope" value="Bacteria"/>
</dbReference>
<name>A0A084EGT3_SPHYA</name>
<comment type="caution">
    <text evidence="2">The sequence shown here is derived from an EMBL/GenBank/DDBJ whole genome shotgun (WGS) entry which is preliminary data.</text>
</comment>
<evidence type="ECO:0000313" key="2">
    <source>
        <dbReference type="EMBL" id="KEZ17175.1"/>
    </source>
</evidence>
<evidence type="ECO:0000256" key="1">
    <source>
        <dbReference type="SAM" id="MobiDB-lite"/>
    </source>
</evidence>
<evidence type="ECO:0008006" key="4">
    <source>
        <dbReference type="Google" id="ProtNLM"/>
    </source>
</evidence>
<proteinExistence type="predicted"/>
<dbReference type="EMBL" id="JGVR01000024">
    <property type="protein sequence ID" value="KEZ17175.1"/>
    <property type="molecule type" value="Genomic_DNA"/>
</dbReference>
<gene>
    <name evidence="2" type="ORF">CP98_03673</name>
</gene>
<dbReference type="InterPro" id="IPR016913">
    <property type="entry name" value="UCP029215"/>
</dbReference>
<dbReference type="Proteomes" id="UP000028534">
    <property type="component" value="Unassembled WGS sequence"/>
</dbReference>
<feature type="compositionally biased region" description="Basic and acidic residues" evidence="1">
    <location>
        <begin position="434"/>
        <end position="444"/>
    </location>
</feature>
<organism evidence="2 3">
    <name type="scientific">Sphingobium yanoikuyae</name>
    <name type="common">Sphingomonas yanoikuyae</name>
    <dbReference type="NCBI Taxonomy" id="13690"/>
    <lineage>
        <taxon>Bacteria</taxon>
        <taxon>Pseudomonadati</taxon>
        <taxon>Pseudomonadota</taxon>
        <taxon>Alphaproteobacteria</taxon>
        <taxon>Sphingomonadales</taxon>
        <taxon>Sphingomonadaceae</taxon>
        <taxon>Sphingobium</taxon>
    </lineage>
</organism>
<dbReference type="Pfam" id="PF09979">
    <property type="entry name" value="DUF2213"/>
    <property type="match status" value="1"/>
</dbReference>